<dbReference type="Proteomes" id="UP000000598">
    <property type="component" value="Chromosome F"/>
</dbReference>
<name>Q6CK05_KLULA</name>
<organism evidence="2 3">
    <name type="scientific">Kluyveromyces lactis (strain ATCC 8585 / CBS 2359 / DSM 70799 / NBRC 1267 / NRRL Y-1140 / WM37)</name>
    <name type="common">Yeast</name>
    <name type="synonym">Candida sphaerica</name>
    <dbReference type="NCBI Taxonomy" id="284590"/>
    <lineage>
        <taxon>Eukaryota</taxon>
        <taxon>Fungi</taxon>
        <taxon>Dikarya</taxon>
        <taxon>Ascomycota</taxon>
        <taxon>Saccharomycotina</taxon>
        <taxon>Saccharomycetes</taxon>
        <taxon>Saccharomycetales</taxon>
        <taxon>Saccharomycetaceae</taxon>
        <taxon>Kluyveromyces</taxon>
    </lineage>
</organism>
<dbReference type="PaxDb" id="284590-Q6CK05"/>
<dbReference type="EMBL" id="CR382126">
    <property type="protein sequence ID" value="CAG98442.1"/>
    <property type="molecule type" value="Genomic_DNA"/>
</dbReference>
<dbReference type="Pfam" id="PF00849">
    <property type="entry name" value="PseudoU_synth_2"/>
    <property type="match status" value="1"/>
</dbReference>
<dbReference type="PANTHER" id="PTHR21600:SF42">
    <property type="entry name" value="TRNA PSEUDOURIDINE(31) SYNTHASE"/>
    <property type="match status" value="1"/>
</dbReference>
<reference evidence="2 3" key="1">
    <citation type="journal article" date="2004" name="Nature">
        <title>Genome evolution in yeasts.</title>
        <authorList>
            <consortium name="Genolevures"/>
            <person name="Dujon B."/>
            <person name="Sherman D."/>
            <person name="Fischer G."/>
            <person name="Durrens P."/>
            <person name="Casaregola S."/>
            <person name="Lafontaine I."/>
            <person name="de Montigny J."/>
            <person name="Marck C."/>
            <person name="Neuveglise C."/>
            <person name="Talla E."/>
            <person name="Goffard N."/>
            <person name="Frangeul L."/>
            <person name="Aigle M."/>
            <person name="Anthouard V."/>
            <person name="Babour A."/>
            <person name="Barbe V."/>
            <person name="Barnay S."/>
            <person name="Blanchin S."/>
            <person name="Beckerich J.M."/>
            <person name="Beyne E."/>
            <person name="Bleykasten C."/>
            <person name="Boisrame A."/>
            <person name="Boyer J."/>
            <person name="Cattolico L."/>
            <person name="Confanioleri F."/>
            <person name="de Daruvar A."/>
            <person name="Despons L."/>
            <person name="Fabre E."/>
            <person name="Fairhead C."/>
            <person name="Ferry-Dumazet H."/>
            <person name="Groppi A."/>
            <person name="Hantraye F."/>
            <person name="Hennequin C."/>
            <person name="Jauniaux N."/>
            <person name="Joyet P."/>
            <person name="Kachouri R."/>
            <person name="Kerrest A."/>
            <person name="Koszul R."/>
            <person name="Lemaire M."/>
            <person name="Lesur I."/>
            <person name="Ma L."/>
            <person name="Muller H."/>
            <person name="Nicaud J.M."/>
            <person name="Nikolski M."/>
            <person name="Oztas S."/>
            <person name="Ozier-Kalogeropoulos O."/>
            <person name="Pellenz S."/>
            <person name="Potier S."/>
            <person name="Richard G.F."/>
            <person name="Straub M.L."/>
            <person name="Suleau A."/>
            <person name="Swennene D."/>
            <person name="Tekaia F."/>
            <person name="Wesolowski-Louvel M."/>
            <person name="Westhof E."/>
            <person name="Wirth B."/>
            <person name="Zeniou-Meyer M."/>
            <person name="Zivanovic I."/>
            <person name="Bolotin-Fukuhara M."/>
            <person name="Thierry A."/>
            <person name="Bouchier C."/>
            <person name="Caudron B."/>
            <person name="Scarpelli C."/>
            <person name="Gaillardin C."/>
            <person name="Weissenbach J."/>
            <person name="Wincker P."/>
            <person name="Souciet J.L."/>
        </authorList>
    </citation>
    <scope>NUCLEOTIDE SEQUENCE [LARGE SCALE GENOMIC DNA]</scope>
    <source>
        <strain evidence="3">ATCC 8585 / CBS 2359 / DSM 70799 / NBRC 1267 / NRRL Y-1140 / WM37</strain>
    </source>
</reference>
<dbReference type="InterPro" id="IPR006224">
    <property type="entry name" value="PsdUridine_synth_RluA-like_CS"/>
</dbReference>
<dbReference type="KEGG" id="kla:KLLA0_F14553g"/>
<sequence>MVVLEEEMSIYFQNGLRKIAPYYNARSSFVKGRWFGKSLTQIFIDEFAHTHEEAQLKITEGFIKLLREGKQLEGDPIIKNKDILLTYQHNHEPPVKNWGEPICDEKHIMGIPIVHQDEQLLVINKPNGIPVHPTAYFYKNTLTELLKDSLGYPVHPCYRLDKITSGLLILAKNPIDANRVQSKIRDRDMKKYYLARVKGKFPETAVDKSPIYTCDLKIKSEPLSPLKDAHTEFELMEYDAVTDQSIVLCKPFTGRTHQIRIHLARQGHPITNDPFYNLDNSTYPLRSRFIIETPDWTQLTNERIEKLRKRFEVELDDVWDQLNENQERCPECDEEMPKDPTPESLELYLHAWRYKGLDLEFETDYPYWAKFENEKQA</sequence>
<dbReference type="PANTHER" id="PTHR21600">
    <property type="entry name" value="MITOCHONDRIAL RNA PSEUDOURIDINE SYNTHASE"/>
    <property type="match status" value="1"/>
</dbReference>
<evidence type="ECO:0000313" key="3">
    <source>
        <dbReference type="Proteomes" id="UP000000598"/>
    </source>
</evidence>
<dbReference type="AlphaFoldDB" id="Q6CK05"/>
<dbReference type="GO" id="GO:0003723">
    <property type="term" value="F:RNA binding"/>
    <property type="evidence" value="ECO:0007669"/>
    <property type="project" value="InterPro"/>
</dbReference>
<accession>Q6CK05</accession>
<dbReference type="InterPro" id="IPR050188">
    <property type="entry name" value="RluA_PseudoU_synthase"/>
</dbReference>
<dbReference type="GO" id="GO:0009982">
    <property type="term" value="F:pseudouridine synthase activity"/>
    <property type="evidence" value="ECO:0007669"/>
    <property type="project" value="InterPro"/>
</dbReference>
<feature type="domain" description="Pseudouridine synthase RsuA/RluA-like" evidence="1">
    <location>
        <begin position="119"/>
        <end position="264"/>
    </location>
</feature>
<dbReference type="STRING" id="284590.Q6CK05"/>
<proteinExistence type="predicted"/>
<evidence type="ECO:0000259" key="1">
    <source>
        <dbReference type="Pfam" id="PF00849"/>
    </source>
</evidence>
<dbReference type="InterPro" id="IPR020103">
    <property type="entry name" value="PsdUridine_synth_cat_dom_sf"/>
</dbReference>
<dbReference type="eggNOG" id="KOG1919">
    <property type="taxonomic scope" value="Eukaryota"/>
</dbReference>
<dbReference type="FunCoup" id="Q6CK05">
    <property type="interactions" value="131"/>
</dbReference>
<dbReference type="OMA" id="THKHEPP"/>
<gene>
    <name evidence="2" type="ORF">KLLA0_F14553g</name>
</gene>
<dbReference type="GO" id="GO:0000455">
    <property type="term" value="P:enzyme-directed rRNA pseudouridine synthesis"/>
    <property type="evidence" value="ECO:0007669"/>
    <property type="project" value="TreeGrafter"/>
</dbReference>
<dbReference type="SMR" id="Q6CK05"/>
<dbReference type="PROSITE" id="PS01129">
    <property type="entry name" value="PSI_RLU"/>
    <property type="match status" value="1"/>
</dbReference>
<dbReference type="CDD" id="cd02557">
    <property type="entry name" value="PseudoU_synth_ScRIB2"/>
    <property type="match status" value="1"/>
</dbReference>
<protein>
    <submittedName>
        <fullName evidence="2">KLLA0F14553p</fullName>
    </submittedName>
</protein>
<dbReference type="Gene3D" id="3.30.2350.10">
    <property type="entry name" value="Pseudouridine synthase"/>
    <property type="match status" value="1"/>
</dbReference>
<dbReference type="InterPro" id="IPR006145">
    <property type="entry name" value="PsdUridine_synth_RsuA/RluA"/>
</dbReference>
<dbReference type="SUPFAM" id="SSF55120">
    <property type="entry name" value="Pseudouridine synthase"/>
    <property type="match status" value="1"/>
</dbReference>
<dbReference type="InParanoid" id="Q6CK05"/>
<keyword evidence="3" id="KW-1185">Reference proteome</keyword>
<dbReference type="HOGENOM" id="CLU_016902_12_1_1"/>
<evidence type="ECO:0000313" key="2">
    <source>
        <dbReference type="EMBL" id="CAG98442.1"/>
    </source>
</evidence>